<dbReference type="Pfam" id="PF04070">
    <property type="entry name" value="DUF378"/>
    <property type="match status" value="1"/>
</dbReference>
<evidence type="ECO:0000313" key="2">
    <source>
        <dbReference type="EMBL" id="OCX15094.1"/>
    </source>
</evidence>
<accession>A0A1C2DK01</accession>
<dbReference type="EMBL" id="MDEO01000035">
    <property type="protein sequence ID" value="OCX15094.1"/>
    <property type="molecule type" value="Genomic_DNA"/>
</dbReference>
<feature type="transmembrane region" description="Helical" evidence="1">
    <location>
        <begin position="33"/>
        <end position="55"/>
    </location>
</feature>
<protein>
    <submittedName>
        <fullName evidence="2">DUF378 domain-containing protein</fullName>
    </submittedName>
</protein>
<dbReference type="STRING" id="1566387.QV13_18230"/>
<gene>
    <name evidence="2" type="ORF">QV13_18230</name>
</gene>
<reference evidence="2 3" key="1">
    <citation type="submission" date="2016-08" db="EMBL/GenBank/DDBJ databases">
        <title>Whole genome sequence of Mesorhizobium sp. strain UASWS1009 isolated from industrial sewage.</title>
        <authorList>
            <person name="Crovadore J."/>
            <person name="Calmin G."/>
            <person name="Chablais R."/>
            <person name="Cochard B."/>
            <person name="Lefort F."/>
        </authorList>
    </citation>
    <scope>NUCLEOTIDE SEQUENCE [LARGE SCALE GENOMIC DNA]</scope>
    <source>
        <strain evidence="2 3">UASWS1009</strain>
    </source>
</reference>
<keyword evidence="1" id="KW-1133">Transmembrane helix</keyword>
<sequence>MRAMNLITLILVILGGLNWLAVGVVGYDVLGTLFGGSGGAAARLAYVIVGLSAVWQLMPFVQAFSEGEVSAERHIRHH</sequence>
<keyword evidence="1" id="KW-0812">Transmembrane</keyword>
<keyword evidence="3" id="KW-1185">Reference proteome</keyword>
<evidence type="ECO:0000256" key="1">
    <source>
        <dbReference type="SAM" id="Phobius"/>
    </source>
</evidence>
<evidence type="ECO:0000313" key="3">
    <source>
        <dbReference type="Proteomes" id="UP000094412"/>
    </source>
</evidence>
<dbReference type="PANTHER" id="PTHR37304:SF1">
    <property type="entry name" value="MEMBRANE PROTEIN"/>
    <property type="match status" value="1"/>
</dbReference>
<organism evidence="2 3">
    <name type="scientific">Mesorhizobium hungaricum</name>
    <dbReference type="NCBI Taxonomy" id="1566387"/>
    <lineage>
        <taxon>Bacteria</taxon>
        <taxon>Pseudomonadati</taxon>
        <taxon>Pseudomonadota</taxon>
        <taxon>Alphaproteobacteria</taxon>
        <taxon>Hyphomicrobiales</taxon>
        <taxon>Phyllobacteriaceae</taxon>
        <taxon>Mesorhizobium</taxon>
    </lineage>
</organism>
<dbReference type="Proteomes" id="UP000094412">
    <property type="component" value="Unassembled WGS sequence"/>
</dbReference>
<dbReference type="PANTHER" id="PTHR37304">
    <property type="entry name" value="MEMBRANE PROTEIN-RELATED"/>
    <property type="match status" value="1"/>
</dbReference>
<keyword evidence="1" id="KW-0472">Membrane</keyword>
<comment type="caution">
    <text evidence="2">The sequence shown here is derived from an EMBL/GenBank/DDBJ whole genome shotgun (WGS) entry which is preliminary data.</text>
</comment>
<proteinExistence type="predicted"/>
<dbReference type="InterPro" id="IPR007211">
    <property type="entry name" value="DUF378"/>
</dbReference>
<dbReference type="OrthoDB" id="9812136at2"/>
<dbReference type="AlphaFoldDB" id="A0A1C2DK01"/>
<name>A0A1C2DK01_9HYPH</name>